<evidence type="ECO:0000313" key="7">
    <source>
        <dbReference type="EMBL" id="OAA57338.1"/>
    </source>
</evidence>
<evidence type="ECO:0000256" key="1">
    <source>
        <dbReference type="ARBA" id="ARBA00022723"/>
    </source>
</evidence>
<dbReference type="GO" id="GO:0004497">
    <property type="term" value="F:monooxygenase activity"/>
    <property type="evidence" value="ECO:0007669"/>
    <property type="project" value="InterPro"/>
</dbReference>
<dbReference type="RefSeq" id="XP_018702140.1">
    <property type="nucleotide sequence ID" value="XM_018850862.1"/>
</dbReference>
<dbReference type="SUPFAM" id="SSF48113">
    <property type="entry name" value="Heme-dependent peroxidases"/>
    <property type="match status" value="1"/>
</dbReference>
<keyword evidence="3" id="KW-0560">Oxidoreductase</keyword>
<keyword evidence="4 5" id="KW-0408">Iron</keyword>
<dbReference type="Gene3D" id="1.10.640.10">
    <property type="entry name" value="Haem peroxidase domain superfamily, animal type"/>
    <property type="match status" value="1"/>
</dbReference>
<dbReference type="CDD" id="cd20612">
    <property type="entry name" value="CYP_LDS-like_C"/>
    <property type="match status" value="1"/>
</dbReference>
<dbReference type="GO" id="GO:0004601">
    <property type="term" value="F:peroxidase activity"/>
    <property type="evidence" value="ECO:0007669"/>
    <property type="project" value="UniProtKB-KW"/>
</dbReference>
<evidence type="ECO:0000256" key="4">
    <source>
        <dbReference type="ARBA" id="ARBA00023004"/>
    </source>
</evidence>
<reference evidence="7 8" key="1">
    <citation type="journal article" date="2016" name="Genome Biol. Evol.">
        <title>Divergent and convergent evolution of fungal pathogenicity.</title>
        <authorList>
            <person name="Shang Y."/>
            <person name="Xiao G."/>
            <person name="Zheng P."/>
            <person name="Cen K."/>
            <person name="Zhan S."/>
            <person name="Wang C."/>
        </authorList>
    </citation>
    <scope>NUCLEOTIDE SEQUENCE [LARGE SCALE GENOMIC DNA]</scope>
    <source>
        <strain evidence="7 8">ARSEF 2679</strain>
    </source>
</reference>
<dbReference type="EMBL" id="AZHB01000020">
    <property type="protein sequence ID" value="OAA57338.1"/>
    <property type="molecule type" value="Genomic_DNA"/>
</dbReference>
<dbReference type="STRING" id="1081104.A0A167Q6C0"/>
<keyword evidence="2" id="KW-0223">Dioxygenase</keyword>
<keyword evidence="5" id="KW-0349">Heme</keyword>
<dbReference type="GO" id="GO:0020037">
    <property type="term" value="F:heme binding"/>
    <property type="evidence" value="ECO:0007669"/>
    <property type="project" value="InterPro"/>
</dbReference>
<protein>
    <submittedName>
        <fullName evidence="7">Heme peroxidase</fullName>
    </submittedName>
</protein>
<gene>
    <name evidence="7" type="ORF">ISF_07259</name>
</gene>
<dbReference type="Proteomes" id="UP000076744">
    <property type="component" value="Unassembled WGS sequence"/>
</dbReference>
<dbReference type="InterPro" id="IPR037120">
    <property type="entry name" value="Haem_peroxidase_sf_animal"/>
</dbReference>
<evidence type="ECO:0000256" key="6">
    <source>
        <dbReference type="SAM" id="MobiDB-lite"/>
    </source>
</evidence>
<keyword evidence="7" id="KW-0575">Peroxidase</keyword>
<dbReference type="InterPro" id="IPR010255">
    <property type="entry name" value="Haem_peroxidase_sf"/>
</dbReference>
<evidence type="ECO:0000313" key="8">
    <source>
        <dbReference type="Proteomes" id="UP000076744"/>
    </source>
</evidence>
<evidence type="ECO:0000256" key="5">
    <source>
        <dbReference type="PIRSR" id="PIRSR619791-2"/>
    </source>
</evidence>
<feature type="binding site" description="axial binding residue" evidence="5">
    <location>
        <position position="420"/>
    </location>
    <ligand>
        <name>heme b</name>
        <dbReference type="ChEBI" id="CHEBI:60344"/>
    </ligand>
    <ligandPart>
        <name>Fe</name>
        <dbReference type="ChEBI" id="CHEBI:18248"/>
    </ligandPart>
</feature>
<feature type="region of interest" description="Disordered" evidence="6">
    <location>
        <begin position="1"/>
        <end position="52"/>
    </location>
</feature>
<accession>A0A167Q6C0</accession>
<dbReference type="PANTHER" id="PTHR11903">
    <property type="entry name" value="PROSTAGLANDIN G/H SYNTHASE"/>
    <property type="match status" value="1"/>
</dbReference>
<dbReference type="GO" id="GO:0006979">
    <property type="term" value="P:response to oxidative stress"/>
    <property type="evidence" value="ECO:0007669"/>
    <property type="project" value="InterPro"/>
</dbReference>
<comment type="caution">
    <text evidence="7">The sequence shown here is derived from an EMBL/GenBank/DDBJ whole genome shotgun (WGS) entry which is preliminary data.</text>
</comment>
<organism evidence="7 8">
    <name type="scientific">Cordyceps fumosorosea (strain ARSEF 2679)</name>
    <name type="common">Isaria fumosorosea</name>
    <dbReference type="NCBI Taxonomy" id="1081104"/>
    <lineage>
        <taxon>Eukaryota</taxon>
        <taxon>Fungi</taxon>
        <taxon>Dikarya</taxon>
        <taxon>Ascomycota</taxon>
        <taxon>Pezizomycotina</taxon>
        <taxon>Sordariomycetes</taxon>
        <taxon>Hypocreomycetidae</taxon>
        <taxon>Hypocreales</taxon>
        <taxon>Cordycipitaceae</taxon>
        <taxon>Cordyceps</taxon>
    </lineage>
</organism>
<proteinExistence type="predicted"/>
<dbReference type="PROSITE" id="PS50292">
    <property type="entry name" value="PEROXIDASE_3"/>
    <property type="match status" value="1"/>
</dbReference>
<sequence>MSPQTNQSATAVNSNSRQATNGHSIGANTQPRQPSPKYPKPSKIKPEGSQSYLSGFRRLRAASRRPLPTEMGDGTYRLIKHRPSIMQDLRSITFADLKTLKDIIAAQLKREKQSDDKTMIMERTIQLVAGLPDYSRRQELLTNDFIDKLWYSLDHPPLLYMGDEYRFRQPDGSNNNPIMPRLGAAGTAYSRTCKPRGMGLGALPPPDTIFESIMARNEFKKNPNNVSSILWYWATIIIHDLFNSDSTDGNINNNSSYLDLSPLYGNSQEAQDTIRTFRDGKLKPDAFADKRMLGNPPGVCIILVMFNRFHNYIAENLAAINEGNRFPQPPPNLAPEQAEAAWKKYDEELFQTARLVTSGLYINITLIDYVRNIINLNRVDTTWTLDPRQEMGVAANTGEGSHSGVGNSVSAEFNLCYRWHSCISKKDEDWLHDFFSTLVGNTEQELDFATLMKAMKKLEMMVPEDPGECVFGGFKRGTDGRFNDDELMRALTEAIEEPGGAFGARNVPRIMKPIEALGIIRGRKWHVASLNEFRKQFGLKAYDTFEDINSDPYVADQLRHLYQHPDNVELYPGIVAEEAKQPMAPGVGIAPTYTISRVVLSDAVSLVRGDRHYTTDYHSGALTNWGFNEASYDLSVNHGCVFYKLFIRAFPNHFRENSVYAHYPMVTPAENRKILANMGRADWFCFDRPVRVPDRVDVISHRAFRHVLGNELKYHPPWEQGLGYLMSERSLRTLLASGPDLHAIQRASVGTTLFGDGWKAAVKTFYTDMAERLLTEKSYRLAGQAQVDIVRDVGNLVHTHFVARVFNIPLKTATHRSGVFSEQELFQFLTMIYICVFLDYDPVKSFPLRRATKAAAAQLGGLIETNVKLGLTLGLRGLYVQKFKNDVLAQYGHQLIKALAKTGLNAHEIAWSQILPTAGSMVPNQAQMFAQSVDWYLSGDGEPYRAEIERIASQDTSDAGDALLLGYAMEGVRMAGTFSLYRSVADHDTVQDDHGNPFPVKRGDSVLISVTPATRAHGGELPDPDVVDPRRPLDSYVQHGLGPELCLGREVAQTALVALFRALFRRRNVRRVPGLQGELKRLLKPDGSHGFMTEDWGTIWTFPTSMKLMWDDE</sequence>
<dbReference type="InterPro" id="IPR050783">
    <property type="entry name" value="Oxylipin_biosynth_metab"/>
</dbReference>
<feature type="compositionally biased region" description="Polar residues" evidence="6">
    <location>
        <begin position="1"/>
        <end position="32"/>
    </location>
</feature>
<dbReference type="GeneID" id="30023551"/>
<keyword evidence="8" id="KW-1185">Reference proteome</keyword>
<dbReference type="OrthoDB" id="823504at2759"/>
<evidence type="ECO:0000256" key="2">
    <source>
        <dbReference type="ARBA" id="ARBA00022964"/>
    </source>
</evidence>
<dbReference type="InterPro" id="IPR019791">
    <property type="entry name" value="Haem_peroxidase_animal"/>
</dbReference>
<dbReference type="Pfam" id="PF03098">
    <property type="entry name" value="An_peroxidase"/>
    <property type="match status" value="3"/>
</dbReference>
<dbReference type="AlphaFoldDB" id="A0A167Q6C0"/>
<dbReference type="GO" id="GO:0006631">
    <property type="term" value="P:fatty acid metabolic process"/>
    <property type="evidence" value="ECO:0007669"/>
    <property type="project" value="UniProtKB-ARBA"/>
</dbReference>
<dbReference type="Gene3D" id="1.10.630.10">
    <property type="entry name" value="Cytochrome P450"/>
    <property type="match status" value="1"/>
</dbReference>
<dbReference type="GO" id="GO:0051213">
    <property type="term" value="F:dioxygenase activity"/>
    <property type="evidence" value="ECO:0007669"/>
    <property type="project" value="UniProtKB-KW"/>
</dbReference>
<evidence type="ECO:0000256" key="3">
    <source>
        <dbReference type="ARBA" id="ARBA00023002"/>
    </source>
</evidence>
<keyword evidence="1 5" id="KW-0479">Metal-binding</keyword>
<dbReference type="InterPro" id="IPR036396">
    <property type="entry name" value="Cyt_P450_sf"/>
</dbReference>
<dbReference type="PANTHER" id="PTHR11903:SF13">
    <property type="entry name" value="LINOLEATE 10R-LIPOXYGENASE"/>
    <property type="match status" value="1"/>
</dbReference>
<dbReference type="PRINTS" id="PR00457">
    <property type="entry name" value="ANPEROXIDASE"/>
</dbReference>
<dbReference type="GO" id="GO:0005506">
    <property type="term" value="F:iron ion binding"/>
    <property type="evidence" value="ECO:0007669"/>
    <property type="project" value="InterPro"/>
</dbReference>
<dbReference type="InterPro" id="IPR034812">
    <property type="entry name" value="Ppo-like_N"/>
</dbReference>
<name>A0A167Q6C0_CORFA</name>
<dbReference type="SUPFAM" id="SSF48264">
    <property type="entry name" value="Cytochrome P450"/>
    <property type="match status" value="1"/>
</dbReference>
<dbReference type="GO" id="GO:0016705">
    <property type="term" value="F:oxidoreductase activity, acting on paired donors, with incorporation or reduction of molecular oxygen"/>
    <property type="evidence" value="ECO:0007669"/>
    <property type="project" value="InterPro"/>
</dbReference>
<dbReference type="CDD" id="cd09817">
    <property type="entry name" value="linoleate_diol_synthase_like"/>
    <property type="match status" value="1"/>
</dbReference>